<protein>
    <submittedName>
        <fullName evidence="3">Histone deacetylase RpdA/Rpd3</fullName>
    </submittedName>
</protein>
<sequence>MRGHAACVQFIKGFGLPLLMLGGGGYTVKSVSRTWAYETGLAAGVELGSSIPNNEYYEYYGPDYELDVKPNNMADHNTREYLDKVMSGSGVGVLGSQVFRCSGDQELAKDGRNHGHGWSKVNQSKADRGKPRSLRSVFVSGARSARSSKVRIEDRGFCVGADSTE</sequence>
<organism evidence="3 4">
    <name type="scientific">Trichosporon asahii var. asahii (strain CBS 8904)</name>
    <name type="common">Yeast</name>
    <dbReference type="NCBI Taxonomy" id="1220162"/>
    <lineage>
        <taxon>Eukaryota</taxon>
        <taxon>Fungi</taxon>
        <taxon>Dikarya</taxon>
        <taxon>Basidiomycota</taxon>
        <taxon>Agaricomycotina</taxon>
        <taxon>Tremellomycetes</taxon>
        <taxon>Trichosporonales</taxon>
        <taxon>Trichosporonaceae</taxon>
        <taxon>Trichosporon</taxon>
    </lineage>
</organism>
<dbReference type="eggNOG" id="KOG1342">
    <property type="taxonomic scope" value="Eukaryota"/>
</dbReference>
<dbReference type="SUPFAM" id="SSF52768">
    <property type="entry name" value="Arginase/deacetylase"/>
    <property type="match status" value="1"/>
</dbReference>
<evidence type="ECO:0000256" key="1">
    <source>
        <dbReference type="SAM" id="MobiDB-lite"/>
    </source>
</evidence>
<feature type="region of interest" description="Disordered" evidence="1">
    <location>
        <begin position="108"/>
        <end position="134"/>
    </location>
</feature>
<dbReference type="Proteomes" id="UP000006757">
    <property type="component" value="Unassembled WGS sequence"/>
</dbReference>
<dbReference type="PANTHER" id="PTHR48252:SF77">
    <property type="entry name" value="HISTONE DEACETYLASE DOMAIN-CONTAINING PROTEIN"/>
    <property type="match status" value="1"/>
</dbReference>
<reference evidence="3 4" key="1">
    <citation type="journal article" date="2012" name="Eukaryot. Cell">
        <title>Genome sequence of the Trichosporon asahii environmental strain CBS 8904.</title>
        <authorList>
            <person name="Yang R.Y."/>
            <person name="Li H.T."/>
            <person name="Zhu H."/>
            <person name="Zhou G.P."/>
            <person name="Wang M."/>
            <person name="Wang L."/>
        </authorList>
    </citation>
    <scope>NUCLEOTIDE SEQUENCE [LARGE SCALE GENOMIC DNA]</scope>
    <source>
        <strain evidence="3 4">CBS 8904</strain>
    </source>
</reference>
<evidence type="ECO:0000256" key="2">
    <source>
        <dbReference type="SAM" id="SignalP"/>
    </source>
</evidence>
<accession>K1WVH5</accession>
<proteinExistence type="predicted"/>
<name>K1WVH5_TRIAC</name>
<keyword evidence="4" id="KW-1185">Reference proteome</keyword>
<dbReference type="Gene3D" id="3.40.800.20">
    <property type="entry name" value="Histone deacetylase domain"/>
    <property type="match status" value="1"/>
</dbReference>
<feature type="chain" id="PRO_5003854988" evidence="2">
    <location>
        <begin position="26"/>
        <end position="165"/>
    </location>
</feature>
<dbReference type="EMBL" id="AMBO01000187">
    <property type="protein sequence ID" value="EKD04854.1"/>
    <property type="molecule type" value="Genomic_DNA"/>
</dbReference>
<evidence type="ECO:0000313" key="3">
    <source>
        <dbReference type="EMBL" id="EKD04854.1"/>
    </source>
</evidence>
<feature type="signal peptide" evidence="2">
    <location>
        <begin position="1"/>
        <end position="25"/>
    </location>
</feature>
<dbReference type="STRING" id="1220162.K1WVH5"/>
<dbReference type="InterPro" id="IPR037138">
    <property type="entry name" value="His_deacetylse_dom_sf"/>
</dbReference>
<comment type="caution">
    <text evidence="3">The sequence shown here is derived from an EMBL/GenBank/DDBJ whole genome shotgun (WGS) entry which is preliminary data.</text>
</comment>
<dbReference type="InterPro" id="IPR023696">
    <property type="entry name" value="Ureohydrolase_dom_sf"/>
</dbReference>
<dbReference type="PANTHER" id="PTHR48252">
    <property type="entry name" value="HISTONE DEACETYLASE 2-RELATED"/>
    <property type="match status" value="1"/>
</dbReference>
<dbReference type="InParanoid" id="K1WVH5"/>
<dbReference type="AlphaFoldDB" id="K1WVH5"/>
<keyword evidence="2" id="KW-0732">Signal</keyword>
<dbReference type="HOGENOM" id="CLU_1611965_0_0_1"/>
<evidence type="ECO:0000313" key="4">
    <source>
        <dbReference type="Proteomes" id="UP000006757"/>
    </source>
</evidence>
<gene>
    <name evidence="3" type="ORF">A1Q2_00800</name>
</gene>